<keyword evidence="3" id="KW-1185">Reference proteome</keyword>
<name>A0ABV8DBK2_9BURK</name>
<comment type="caution">
    <text evidence="2">The sequence shown here is derived from an EMBL/GenBank/DDBJ whole genome shotgun (WGS) entry which is preliminary data.</text>
</comment>
<protein>
    <submittedName>
        <fullName evidence="2">Zinc ribbon domain-containing protein</fullName>
    </submittedName>
</protein>
<organism evidence="2 3">
    <name type="scientific">Acidovorax facilis</name>
    <dbReference type="NCBI Taxonomy" id="12917"/>
    <lineage>
        <taxon>Bacteria</taxon>
        <taxon>Pseudomonadati</taxon>
        <taxon>Pseudomonadota</taxon>
        <taxon>Betaproteobacteria</taxon>
        <taxon>Burkholderiales</taxon>
        <taxon>Comamonadaceae</taxon>
        <taxon>Acidovorax</taxon>
    </lineage>
</organism>
<evidence type="ECO:0000259" key="1">
    <source>
        <dbReference type="Pfam" id="PF12773"/>
    </source>
</evidence>
<dbReference type="RefSeq" id="WP_238385724.1">
    <property type="nucleotide sequence ID" value="NZ_JAMXAX010000195.1"/>
</dbReference>
<accession>A0ABV8DBK2</accession>
<dbReference type="Proteomes" id="UP001595693">
    <property type="component" value="Unassembled WGS sequence"/>
</dbReference>
<proteinExistence type="predicted"/>
<reference evidence="3" key="1">
    <citation type="journal article" date="2019" name="Int. J. Syst. Evol. Microbiol.">
        <title>The Global Catalogue of Microorganisms (GCM) 10K type strain sequencing project: providing services to taxonomists for standard genome sequencing and annotation.</title>
        <authorList>
            <consortium name="The Broad Institute Genomics Platform"/>
            <consortium name="The Broad Institute Genome Sequencing Center for Infectious Disease"/>
            <person name="Wu L."/>
            <person name="Ma J."/>
        </authorList>
    </citation>
    <scope>NUCLEOTIDE SEQUENCE [LARGE SCALE GENOMIC DNA]</scope>
    <source>
        <strain evidence="3">CCUG 2113</strain>
    </source>
</reference>
<evidence type="ECO:0000313" key="2">
    <source>
        <dbReference type="EMBL" id="MFC3935896.1"/>
    </source>
</evidence>
<evidence type="ECO:0000313" key="3">
    <source>
        <dbReference type="Proteomes" id="UP001595693"/>
    </source>
</evidence>
<sequence length="181" mass="19006">MDVDWRQRHLGNGVNRYGQRFGNALDGSSVGRAAADGDLASLSARTETTRRKQGCSGGLPYKPGADEFDNDFGRAFLTFMEKSMSFFDKLLSSMGGGHHGNRGGHGGNKHGYQGEPYGYPAQPTPPANTGISCPACSATNLPNARFCAQCGKSMTPASCDACKSPLVAGAKFCANCGKSQV</sequence>
<dbReference type="Pfam" id="PF12773">
    <property type="entry name" value="DZR"/>
    <property type="match status" value="1"/>
</dbReference>
<dbReference type="EMBL" id="JBHSAJ010000043">
    <property type="protein sequence ID" value="MFC3935896.1"/>
    <property type="molecule type" value="Genomic_DNA"/>
</dbReference>
<gene>
    <name evidence="2" type="ORF">ACFOW3_14880</name>
</gene>
<dbReference type="InterPro" id="IPR025874">
    <property type="entry name" value="DZR"/>
</dbReference>
<feature type="domain" description="DZANK-type" evidence="1">
    <location>
        <begin position="133"/>
        <end position="177"/>
    </location>
</feature>